<dbReference type="RefSeq" id="YP_009963936.1">
    <property type="nucleotide sequence ID" value="NC_051724.1"/>
</dbReference>
<organism evidence="2 3">
    <name type="scientific">Mycobacterium phage Zapner</name>
    <dbReference type="NCBI Taxonomy" id="1486474"/>
    <lineage>
        <taxon>Viruses</taxon>
        <taxon>Duplodnaviria</taxon>
        <taxon>Heunggongvirae</taxon>
        <taxon>Uroviricota</taxon>
        <taxon>Caudoviricetes</taxon>
        <taxon>Gracegardnervirinae</taxon>
        <taxon>Avanivirus</taxon>
        <taxon>Avanivirus zapner</taxon>
    </lineage>
</organism>
<dbReference type="KEGG" id="vg:60335524"/>
<feature type="compositionally biased region" description="Basic residues" evidence="1">
    <location>
        <begin position="54"/>
        <end position="66"/>
    </location>
</feature>
<dbReference type="EMBL" id="KJ567041">
    <property type="protein sequence ID" value="AHZ95473.1"/>
    <property type="molecule type" value="Genomic_DNA"/>
</dbReference>
<name>A0A059VKY9_9CAUD</name>
<protein>
    <submittedName>
        <fullName evidence="2">Minor tail protein</fullName>
    </submittedName>
</protein>
<evidence type="ECO:0000313" key="2">
    <source>
        <dbReference type="EMBL" id="AHZ95473.1"/>
    </source>
</evidence>
<dbReference type="GeneID" id="60335524"/>
<evidence type="ECO:0000256" key="1">
    <source>
        <dbReference type="SAM" id="MobiDB-lite"/>
    </source>
</evidence>
<accession>A0A059VKY9</accession>
<proteinExistence type="predicted"/>
<evidence type="ECO:0000313" key="3">
    <source>
        <dbReference type="Proteomes" id="UP000221944"/>
    </source>
</evidence>
<feature type="region of interest" description="Disordered" evidence="1">
    <location>
        <begin position="46"/>
        <end position="66"/>
    </location>
</feature>
<reference evidence="2 3" key="1">
    <citation type="submission" date="2014-03" db="EMBL/GenBank/DDBJ databases">
        <authorList>
            <person name="Kramer Z.J."/>
            <person name="Fasoranti T.O."/>
            <person name="Abrahim M.R."/>
            <person name="Adkins N.L."/>
            <person name="Burke K.A."/>
            <person name="Churilla B.M."/>
            <person name="Cohen K.L."/>
            <person name="Colicchio M.A."/>
            <person name="Genkil J.S."/>
            <person name="Prout A.K."/>
            <person name="Schafer C.E."/>
            <person name="Schwarz A.G."/>
            <person name="Tish M."/>
            <person name="Vispute N."/>
            <person name="Wilkes K.E."/>
            <person name="Williams C.R."/>
            <person name="Xiao X."/>
            <person name="Yoder B.A."/>
            <person name="Yu V.J."/>
            <person name="Lapin J.S."/>
            <person name="Ott C.T."/>
            <person name="Walburn T.D."/>
            <person name="Bradley K.W."/>
            <person name="Clarke D.Q."/>
            <person name="Lewis M.F."/>
            <person name="Barker L.P."/>
            <person name="Bailey C."/>
            <person name="Asai D.J."/>
            <person name="Bowman C.A."/>
            <person name="Russell D.A."/>
            <person name="Pope W.H."/>
            <person name="Jacobs-Sera D."/>
            <person name="Hendrix R.W."/>
            <person name="Hatfull G.F."/>
        </authorList>
    </citation>
    <scope>NUCLEOTIDE SEQUENCE [LARGE SCALE GENOMIC DNA]</scope>
</reference>
<gene>
    <name evidence="2" type="primary">19</name>
    <name evidence="2" type="ORF">PBI_ZAPNER_19</name>
</gene>
<sequence length="309" mass="34815">MSQPGIRDISIHGQNDEHLCVHGEDRGRQGVYLSEGGVSELYDTPEKQTWKQGARQRRAKQKSRKPVARDMDLQFTCVETNGRTAEQNESLLIQAIGFELDRYDLDAKYAKISVSTEMSGTRYLDIVQYEDPDLSPKIDPIQQQLLKPLLKIRAGDPDWYEKPHVSTAIFTEAGWGEVEVSNPTNRDMLVKWVVTGGTPTLPDFSWGGKPGNRSPMGKDAARMVPCRNITPTDGGLTIDLDPDELMARTANNTNYLARMGGQFFMHVVPPYTQKQKLPVYVTDVPEGGVTVQLIQPRRWSRPWGQEWVS</sequence>
<dbReference type="Proteomes" id="UP000221944">
    <property type="component" value="Segment"/>
</dbReference>
<keyword evidence="3" id="KW-1185">Reference proteome</keyword>